<dbReference type="SUPFAM" id="SSF55347">
    <property type="entry name" value="Glyceraldehyde-3-phosphate dehydrogenase-like, C-terminal domain"/>
    <property type="match status" value="1"/>
</dbReference>
<dbReference type="InterPro" id="IPR055170">
    <property type="entry name" value="GFO_IDH_MocA-like_dom"/>
</dbReference>
<dbReference type="PANTHER" id="PTHR43708:SF8">
    <property type="entry name" value="OXIDOREDUCTASE"/>
    <property type="match status" value="1"/>
</dbReference>
<dbReference type="OrthoDB" id="103047at2"/>
<evidence type="ECO:0000259" key="1">
    <source>
        <dbReference type="Pfam" id="PF01408"/>
    </source>
</evidence>
<dbReference type="Pfam" id="PF01408">
    <property type="entry name" value="GFO_IDH_MocA"/>
    <property type="match status" value="1"/>
</dbReference>
<organism evidence="3 4">
    <name type="scientific">Sphaerisporangium album</name>
    <dbReference type="NCBI Taxonomy" id="509200"/>
    <lineage>
        <taxon>Bacteria</taxon>
        <taxon>Bacillati</taxon>
        <taxon>Actinomycetota</taxon>
        <taxon>Actinomycetes</taxon>
        <taxon>Streptosporangiales</taxon>
        <taxon>Streptosporangiaceae</taxon>
        <taxon>Sphaerisporangium</taxon>
    </lineage>
</organism>
<dbReference type="EMBL" id="QOIL01000011">
    <property type="protein sequence ID" value="RCG29363.1"/>
    <property type="molecule type" value="Genomic_DNA"/>
</dbReference>
<comment type="caution">
    <text evidence="3">The sequence shown here is derived from an EMBL/GenBank/DDBJ whole genome shotgun (WGS) entry which is preliminary data.</text>
</comment>
<dbReference type="RefSeq" id="WP_114030399.1">
    <property type="nucleotide sequence ID" value="NZ_QOIL01000011.1"/>
</dbReference>
<proteinExistence type="predicted"/>
<accession>A0A367FG48</accession>
<dbReference type="Gene3D" id="3.30.360.10">
    <property type="entry name" value="Dihydrodipicolinate Reductase, domain 2"/>
    <property type="match status" value="1"/>
</dbReference>
<evidence type="ECO:0000313" key="3">
    <source>
        <dbReference type="EMBL" id="RCG29363.1"/>
    </source>
</evidence>
<dbReference type="PANTHER" id="PTHR43708">
    <property type="entry name" value="CONSERVED EXPRESSED OXIDOREDUCTASE (EUROFUNG)"/>
    <property type="match status" value="1"/>
</dbReference>
<dbReference type="InterPro" id="IPR000683">
    <property type="entry name" value="Gfo/Idh/MocA-like_OxRdtase_N"/>
</dbReference>
<dbReference type="AlphaFoldDB" id="A0A367FG48"/>
<protein>
    <submittedName>
        <fullName evidence="3">Gfo/Idh/MocA family oxidoreductase</fullName>
    </submittedName>
</protein>
<gene>
    <name evidence="3" type="ORF">DQ384_20095</name>
</gene>
<dbReference type="SUPFAM" id="SSF51735">
    <property type="entry name" value="NAD(P)-binding Rossmann-fold domains"/>
    <property type="match status" value="1"/>
</dbReference>
<dbReference type="InterPro" id="IPR051317">
    <property type="entry name" value="Gfo/Idh/MocA_oxidoreduct"/>
</dbReference>
<dbReference type="GO" id="GO:0000166">
    <property type="term" value="F:nucleotide binding"/>
    <property type="evidence" value="ECO:0007669"/>
    <property type="project" value="InterPro"/>
</dbReference>
<reference evidence="3 4" key="1">
    <citation type="submission" date="2018-06" db="EMBL/GenBank/DDBJ databases">
        <title>Sphaerisporangium craniellae sp. nov., isolated from a marine sponge in the South China Sea.</title>
        <authorList>
            <person name="Li L."/>
        </authorList>
    </citation>
    <scope>NUCLEOTIDE SEQUENCE [LARGE SCALE GENOMIC DNA]</scope>
    <source>
        <strain evidence="3 4">CCTCC AA 208026</strain>
    </source>
</reference>
<sequence length="398" mass="43278">MTQDVEGFEGADLRIGVAGFGLRRSVAVEAHRPGRGSRVVAVCDTSPAALEAARREIGPEARMTGEFAELLGPDVDAVLILTPDHTHAGLAVRSLAAGKATFVEKPLATTLADCELILRTAQERRVRLYVGHNMRHMPVVRVMRRLITEGAIGEVKAVWCRHFVGDGGDYYFKDWHADRRNTGGLLLQKGAHDIDVIHWLAGSRTTRVTGMGGLTLYGGIADRTPELPEDWYDPARNWPPLAQKGLNPVVDVEDLSMMHMRLENGVYASYQQCHYTPDYWRNYTVIGAEGRLENFGDLGAGSVVRVWNAGRRAYDPEGDLTVPVVTGEGGHGGADQELVDEFVRFARTGGRTDTSPVAARDSVAAGLLATESLRNGSVPLDVPPLPAELVEYFGNGQS</sequence>
<dbReference type="Gene3D" id="3.40.50.720">
    <property type="entry name" value="NAD(P)-binding Rossmann-like Domain"/>
    <property type="match status" value="1"/>
</dbReference>
<feature type="domain" description="Gfo/Idh/MocA-like oxidoreductase N-terminal" evidence="1">
    <location>
        <begin position="13"/>
        <end position="132"/>
    </location>
</feature>
<evidence type="ECO:0000259" key="2">
    <source>
        <dbReference type="Pfam" id="PF22725"/>
    </source>
</evidence>
<evidence type="ECO:0000313" key="4">
    <source>
        <dbReference type="Proteomes" id="UP000253094"/>
    </source>
</evidence>
<feature type="domain" description="GFO/IDH/MocA-like oxidoreductase" evidence="2">
    <location>
        <begin position="141"/>
        <end position="293"/>
    </location>
</feature>
<dbReference type="InterPro" id="IPR036291">
    <property type="entry name" value="NAD(P)-bd_dom_sf"/>
</dbReference>
<dbReference type="Proteomes" id="UP000253094">
    <property type="component" value="Unassembled WGS sequence"/>
</dbReference>
<keyword evidence="4" id="KW-1185">Reference proteome</keyword>
<name>A0A367FG48_9ACTN</name>
<dbReference type="Pfam" id="PF22725">
    <property type="entry name" value="GFO_IDH_MocA_C3"/>
    <property type="match status" value="1"/>
</dbReference>